<evidence type="ECO:0000256" key="6">
    <source>
        <dbReference type="ARBA" id="ARBA00022970"/>
    </source>
</evidence>
<keyword evidence="13" id="KW-1185">Reference proteome</keyword>
<comment type="caution">
    <text evidence="12">The sequence shown here is derived from an EMBL/GenBank/DDBJ whole genome shotgun (WGS) entry which is preliminary data.</text>
</comment>
<evidence type="ECO:0000256" key="7">
    <source>
        <dbReference type="ARBA" id="ARBA00022989"/>
    </source>
</evidence>
<dbReference type="PANTHER" id="PTHR23519:SF1">
    <property type="entry name" value="AUTOPHAGY-RELATED PROTEIN 22"/>
    <property type="match status" value="1"/>
</dbReference>
<protein>
    <recommendedName>
        <fullName evidence="10">Autophagy-related protein</fullName>
    </recommendedName>
</protein>
<dbReference type="OrthoDB" id="192733at2759"/>
<reference evidence="12 13" key="1">
    <citation type="submission" date="2020-11" db="EMBL/GenBank/DDBJ databases">
        <title>Kefir isolates.</title>
        <authorList>
            <person name="Marcisauskas S."/>
            <person name="Kim Y."/>
            <person name="Blasche S."/>
        </authorList>
    </citation>
    <scope>NUCLEOTIDE SEQUENCE [LARGE SCALE GENOMIC DNA]</scope>
    <source>
        <strain evidence="12 13">KR</strain>
    </source>
</reference>
<feature type="region of interest" description="Disordered" evidence="11">
    <location>
        <begin position="1"/>
        <end position="51"/>
    </location>
</feature>
<evidence type="ECO:0000256" key="10">
    <source>
        <dbReference type="RuleBase" id="RU363073"/>
    </source>
</evidence>
<dbReference type="InterPro" id="IPR044738">
    <property type="entry name" value="Atg22"/>
</dbReference>
<dbReference type="EMBL" id="PUHQ01000035">
    <property type="protein sequence ID" value="KAG0661429.1"/>
    <property type="molecule type" value="Genomic_DNA"/>
</dbReference>
<keyword evidence="3 10" id="KW-0813">Transport</keyword>
<feature type="transmembrane region" description="Helical" evidence="10">
    <location>
        <begin position="354"/>
        <end position="374"/>
    </location>
</feature>
<dbReference type="GO" id="GO:0006914">
    <property type="term" value="P:autophagy"/>
    <property type="evidence" value="ECO:0007669"/>
    <property type="project" value="UniProtKB-KW"/>
</dbReference>
<evidence type="ECO:0000256" key="1">
    <source>
        <dbReference type="ARBA" id="ARBA00004128"/>
    </source>
</evidence>
<keyword evidence="7 10" id="KW-1133">Transmembrane helix</keyword>
<proteinExistence type="inferred from homology"/>
<keyword evidence="9 10" id="KW-0472">Membrane</keyword>
<evidence type="ECO:0000313" key="12">
    <source>
        <dbReference type="EMBL" id="KAG0661429.1"/>
    </source>
</evidence>
<dbReference type="AlphaFoldDB" id="A0A9P6W3V3"/>
<organism evidence="12 13">
    <name type="scientific">Rhodotorula mucilaginosa</name>
    <name type="common">Yeast</name>
    <name type="synonym">Rhodotorula rubra</name>
    <dbReference type="NCBI Taxonomy" id="5537"/>
    <lineage>
        <taxon>Eukaryota</taxon>
        <taxon>Fungi</taxon>
        <taxon>Dikarya</taxon>
        <taxon>Basidiomycota</taxon>
        <taxon>Pucciniomycotina</taxon>
        <taxon>Microbotryomycetes</taxon>
        <taxon>Sporidiobolales</taxon>
        <taxon>Sporidiobolaceae</taxon>
        <taxon>Rhodotorula</taxon>
    </lineage>
</organism>
<dbReference type="SUPFAM" id="SSF103473">
    <property type="entry name" value="MFS general substrate transporter"/>
    <property type="match status" value="1"/>
</dbReference>
<dbReference type="Gene3D" id="1.20.1250.20">
    <property type="entry name" value="MFS general substrate transporter like domains"/>
    <property type="match status" value="1"/>
</dbReference>
<keyword evidence="5 10" id="KW-0812">Transmembrane</keyword>
<feature type="transmembrane region" description="Helical" evidence="10">
    <location>
        <begin position="190"/>
        <end position="208"/>
    </location>
</feature>
<evidence type="ECO:0000256" key="3">
    <source>
        <dbReference type="ARBA" id="ARBA00022448"/>
    </source>
</evidence>
<evidence type="ECO:0000256" key="9">
    <source>
        <dbReference type="ARBA" id="ARBA00023136"/>
    </source>
</evidence>
<dbReference type="CDD" id="cd17483">
    <property type="entry name" value="MFS_Atg22_like"/>
    <property type="match status" value="1"/>
</dbReference>
<feature type="transmembrane region" description="Helical" evidence="10">
    <location>
        <begin position="515"/>
        <end position="537"/>
    </location>
</feature>
<gene>
    <name evidence="12" type="primary">ATG22</name>
    <name evidence="12" type="ORF">C6P46_004026</name>
</gene>
<evidence type="ECO:0000256" key="5">
    <source>
        <dbReference type="ARBA" id="ARBA00022692"/>
    </source>
</evidence>
<feature type="transmembrane region" description="Helical" evidence="10">
    <location>
        <begin position="417"/>
        <end position="441"/>
    </location>
</feature>
<feature type="compositionally biased region" description="Low complexity" evidence="11">
    <location>
        <begin position="18"/>
        <end position="30"/>
    </location>
</feature>
<comment type="subcellular location">
    <subcellularLocation>
        <location evidence="1 10">Vacuole membrane</location>
        <topology evidence="1 10">Multi-pass membrane protein</topology>
    </subcellularLocation>
</comment>
<accession>A0A9P6W3V3</accession>
<evidence type="ECO:0000256" key="8">
    <source>
        <dbReference type="ARBA" id="ARBA00023006"/>
    </source>
</evidence>
<dbReference type="Proteomes" id="UP000777482">
    <property type="component" value="Unassembled WGS sequence"/>
</dbReference>
<feature type="transmembrane region" description="Helical" evidence="10">
    <location>
        <begin position="90"/>
        <end position="113"/>
    </location>
</feature>
<feature type="transmembrane region" description="Helical" evidence="10">
    <location>
        <begin position="491"/>
        <end position="509"/>
    </location>
</feature>
<evidence type="ECO:0000256" key="11">
    <source>
        <dbReference type="SAM" id="MobiDB-lite"/>
    </source>
</evidence>
<comment type="similarity">
    <text evidence="2 10">Belongs to the ATG22 family.</text>
</comment>
<sequence>MNGSGPNGATHGQDQLVATASPTSTSSATTDQLEENMQAPARDREDDDEDAAASAPLLGVYGSQEVPLPEVAASPSGSGDMAHKRLLKGFCAYSVAGEVFAIVSASLFLPVVLETYARQNGVLATADRTTPCPPSGAGGAPAPSVEDVDGLRSSFSLMVYSASVAVQALTVISMGGLADDSKSSHARHRLLVSFAITGSTLCMLFLALSSQSPLWPISSLLALFANVTYGASNVCLNAYLPELGRSAPSVLRARGELVRARIASTSTTRRRRRSSSSSSSPSDTLLSPSPTLARAAEAYLDARARATGETSSRAIAYGYAAGIGVLVALLPFMSWLSSASGAVEERDGTWPLRVAVALSGLWWLVGTAFAAVWLRPRHEPVTSLTKENRSLSYGTAIAQGWRGLGQMLGEWRRLPQAFVFLISWFFLSDCFATITSTAVLFAKTSLNLPTSSLIVIAILSPLSGLIGALAVPRIQHLPSMAQFHLTTHRTLLCLVAFATIIPLWGLLALRSALQMYLLACVFGFIYGSFQAYARSCFADLIPPARSAQFFGLYSVTDKSSSFLGPFLVAVVTNATGEIRYAFWVILALMVVSLPVLAKVDVQRGSEDAERYENEINVLAVEAQVLPDEVADV</sequence>
<dbReference type="InterPro" id="IPR050495">
    <property type="entry name" value="ATG22/LtaA_families"/>
</dbReference>
<evidence type="ECO:0000256" key="2">
    <source>
        <dbReference type="ARBA" id="ARBA00006978"/>
    </source>
</evidence>
<dbReference type="GO" id="GO:0005774">
    <property type="term" value="C:vacuolar membrane"/>
    <property type="evidence" value="ECO:0007669"/>
    <property type="project" value="UniProtKB-SubCell"/>
</dbReference>
<feature type="transmembrane region" description="Helical" evidence="10">
    <location>
        <begin position="453"/>
        <end position="471"/>
    </location>
</feature>
<comment type="function">
    <text evidence="10">Vacuolar effluxer which mediate the efflux of amino acids resulting from autophagic degradation. The release of autophagic amino acids allows the maintenance of protein synthesis and viability during nitrogen starvation.</text>
</comment>
<keyword evidence="4 10" id="KW-0926">Vacuole</keyword>
<dbReference type="PANTHER" id="PTHR23519">
    <property type="entry name" value="AUTOPHAGY-RELATED PROTEIN 22"/>
    <property type="match status" value="1"/>
</dbReference>
<dbReference type="GO" id="GO:0032974">
    <property type="term" value="P:amino acid transmembrane export from vacuole"/>
    <property type="evidence" value="ECO:0007669"/>
    <property type="project" value="InterPro"/>
</dbReference>
<feature type="transmembrane region" description="Helical" evidence="10">
    <location>
        <begin position="157"/>
        <end position="178"/>
    </location>
</feature>
<feature type="transmembrane region" description="Helical" evidence="10">
    <location>
        <begin position="214"/>
        <end position="236"/>
    </location>
</feature>
<evidence type="ECO:0000256" key="4">
    <source>
        <dbReference type="ARBA" id="ARBA00022554"/>
    </source>
</evidence>
<dbReference type="InterPro" id="IPR024671">
    <property type="entry name" value="Atg22-like"/>
</dbReference>
<dbReference type="Pfam" id="PF11700">
    <property type="entry name" value="ATG22"/>
    <property type="match status" value="1"/>
</dbReference>
<feature type="region of interest" description="Disordered" evidence="11">
    <location>
        <begin position="264"/>
        <end position="289"/>
    </location>
</feature>
<keyword evidence="8 10" id="KW-0072">Autophagy</keyword>
<name>A0A9P6W3V3_RHOMI</name>
<feature type="transmembrane region" description="Helical" evidence="10">
    <location>
        <begin position="314"/>
        <end position="334"/>
    </location>
</feature>
<keyword evidence="6 10" id="KW-0029">Amino-acid transport</keyword>
<dbReference type="InterPro" id="IPR036259">
    <property type="entry name" value="MFS_trans_sf"/>
</dbReference>
<evidence type="ECO:0000313" key="13">
    <source>
        <dbReference type="Proteomes" id="UP000777482"/>
    </source>
</evidence>
<feature type="transmembrane region" description="Helical" evidence="10">
    <location>
        <begin position="578"/>
        <end position="597"/>
    </location>
</feature>
<feature type="compositionally biased region" description="Low complexity" evidence="11">
    <location>
        <begin position="275"/>
        <end position="289"/>
    </location>
</feature>